<evidence type="ECO:0000313" key="1">
    <source>
        <dbReference type="EMBL" id="QOY55259.1"/>
    </source>
</evidence>
<organism evidence="1 2">
    <name type="scientific">Candidatus Sulfurimonas marisnigri</name>
    <dbReference type="NCBI Taxonomy" id="2740405"/>
    <lineage>
        <taxon>Bacteria</taxon>
        <taxon>Pseudomonadati</taxon>
        <taxon>Campylobacterota</taxon>
        <taxon>Epsilonproteobacteria</taxon>
        <taxon>Campylobacterales</taxon>
        <taxon>Sulfurimonadaceae</taxon>
        <taxon>Sulfurimonas</taxon>
    </lineage>
</organism>
<dbReference type="RefSeq" id="WP_194367301.1">
    <property type="nucleotide sequence ID" value="NZ_CP054493.1"/>
</dbReference>
<keyword evidence="2" id="KW-1185">Reference proteome</keyword>
<reference evidence="1 2" key="1">
    <citation type="submission" date="2020-05" db="EMBL/GenBank/DDBJ databases">
        <title>Sulfurimonas marisnigri, sp. nov., and Sulfurimonas baltica, sp. nov., manganese oxide reducing chemolithoautotrophs of the class Epsilonproteobacteria isolated from the pelagic redoxclines of the Black and Baltic Seas and emended description of the genus Sulfurimonas.</title>
        <authorList>
            <person name="Henkel J.V."/>
            <person name="Laudan C."/>
            <person name="Werner J."/>
            <person name="Neu T."/>
            <person name="Plewe S."/>
            <person name="Sproer C."/>
            <person name="Bunk B."/>
            <person name="Schulz-Vogt H.N."/>
        </authorList>
    </citation>
    <scope>NUCLEOTIDE SEQUENCE [LARGE SCALE GENOMIC DNA]</scope>
    <source>
        <strain evidence="1 2">SoZ1</strain>
    </source>
</reference>
<evidence type="ECO:0000313" key="2">
    <source>
        <dbReference type="Proteomes" id="UP000593836"/>
    </source>
</evidence>
<dbReference type="Proteomes" id="UP000593836">
    <property type="component" value="Chromosome"/>
</dbReference>
<proteinExistence type="predicted"/>
<gene>
    <name evidence="1" type="ORF">HUE87_03215</name>
</gene>
<sequence length="379" mass="43108">MAKKLLTVLLLLVHVVYADFEYKINNSNFTISQGSIFPNEDETYIYNYNRLRFRGDYTDNGFFSTVITDGVNYFGNEFIDSNTFEYIKHIKSDTPYKTKTNDGSLHAKVYRLYGGYEDNKNRLVIGLQNISMGVGRIWTPTNLFNPKNSYALEPDEVFGVAALSYTRHISDTSHVSIVLSQKEDDSFKYLARYKAFLGFGDVAVNLISSKETKMIGYEIEANLGDTGVEVRSEGAYLKNKLLHVDLKERDEEFFQGIVGADYGFESGVTIVVEALYSSEKFSYEEILLNIESEALSNLLYSNFYMGTSLSYSFTLFLDGSFSFIESFNDKNSRFIAPSLTYTLNDFNSFKVGALIQNGANNSEFGMNPNSYYFNYSFSF</sequence>
<dbReference type="KEGG" id="smas:HUE87_03215"/>
<dbReference type="AlphaFoldDB" id="A0A7S7RR29"/>
<accession>A0A7S7RR29</accession>
<name>A0A7S7RR29_9BACT</name>
<evidence type="ECO:0008006" key="3">
    <source>
        <dbReference type="Google" id="ProtNLM"/>
    </source>
</evidence>
<dbReference type="EMBL" id="CP054493">
    <property type="protein sequence ID" value="QOY55259.1"/>
    <property type="molecule type" value="Genomic_DNA"/>
</dbReference>
<protein>
    <recommendedName>
        <fullName evidence="3">Alginate export domain-containing protein</fullName>
    </recommendedName>
</protein>